<dbReference type="Pfam" id="PF03437">
    <property type="entry name" value="BtpA"/>
    <property type="match status" value="1"/>
</dbReference>
<dbReference type="InterPro" id="IPR011060">
    <property type="entry name" value="RibuloseP-bd_barrel"/>
</dbReference>
<sequence length="266" mass="28856">MFRKIFQNKKPVIGMVHLKALPGTPACSLSWEKILDLALHDVEELCAGGVDGIQVENQFDRPFLKPEDMGPETAAFLTAAGCAIRQRFPEIPMGMNVHLNGGMHALAAAKASGASWVRVFNLANGYISNSGYVDAAGPKIMRYRRLIDAQDIMIFGDFQVKHGSHAITSDRTLEEKAKDIEESMADAAVITGSRTGKAPDKESILQVKRTIHIPLLAGSGLNVKNVAELWGMLDGAIVGSSFKKDGDLSAPVERELVEEFVKEIPS</sequence>
<dbReference type="Gene3D" id="3.20.20.70">
    <property type="entry name" value="Aldolase class I"/>
    <property type="match status" value="1"/>
</dbReference>
<comment type="similarity">
    <text evidence="1">Belongs to the BtpA family.</text>
</comment>
<evidence type="ECO:0008006" key="4">
    <source>
        <dbReference type="Google" id="ProtNLM"/>
    </source>
</evidence>
<protein>
    <recommendedName>
        <fullName evidence="4">BtpA/SgcQ family protein</fullName>
    </recommendedName>
</protein>
<dbReference type="PIRSF" id="PIRSF005956">
    <property type="entry name" value="BtpA"/>
    <property type="match status" value="1"/>
</dbReference>
<reference evidence="3" key="1">
    <citation type="journal article" date="2023" name="Int. J. Syst. Evol. Microbiol.">
        <title>Claveliimonas bilis gen. nov., sp. nov., deoxycholic acid-producing bacteria isolated from human faeces, and reclassification of Sellimonas monacensis Zenner et al. 2021 as Claveliimonas monacensis comb. nov.</title>
        <authorList>
            <person name="Hisatomi A."/>
            <person name="Kastawa N.W.E.P.G."/>
            <person name="Song I."/>
            <person name="Ohkuma M."/>
            <person name="Fukiya S."/>
            <person name="Sakamoto M."/>
        </authorList>
    </citation>
    <scope>NUCLEOTIDE SEQUENCE [LARGE SCALE GENOMIC DNA]</scope>
    <source>
        <strain evidence="3">12BBH14</strain>
    </source>
</reference>
<accession>A0ABN6YTQ5</accession>
<dbReference type="SUPFAM" id="SSF51366">
    <property type="entry name" value="Ribulose-phoshate binding barrel"/>
    <property type="match status" value="1"/>
</dbReference>
<dbReference type="Proteomes" id="UP001305815">
    <property type="component" value="Chromosome"/>
</dbReference>
<dbReference type="PANTHER" id="PTHR21381:SF3">
    <property type="entry name" value="SGC REGION PROTEIN SGCQ-RELATED"/>
    <property type="match status" value="1"/>
</dbReference>
<organism evidence="2 3">
    <name type="scientific">Claveliimonas bilis</name>
    <dbReference type="NCBI Taxonomy" id="3028070"/>
    <lineage>
        <taxon>Bacteria</taxon>
        <taxon>Bacillati</taxon>
        <taxon>Bacillota</taxon>
        <taxon>Clostridia</taxon>
        <taxon>Lachnospirales</taxon>
        <taxon>Lachnospiraceae</taxon>
        <taxon>Claveliimonas</taxon>
    </lineage>
</organism>
<dbReference type="PANTHER" id="PTHR21381">
    <property type="entry name" value="ZGC:162297"/>
    <property type="match status" value="1"/>
</dbReference>
<gene>
    <name evidence="2" type="ORF">Lac1_07140</name>
</gene>
<dbReference type="RefSeq" id="WP_316266243.1">
    <property type="nucleotide sequence ID" value="NZ_AP027742.1"/>
</dbReference>
<evidence type="ECO:0000313" key="2">
    <source>
        <dbReference type="EMBL" id="BDZ76531.1"/>
    </source>
</evidence>
<dbReference type="NCBIfam" id="TIGR00259">
    <property type="entry name" value="thylakoid_BtpA"/>
    <property type="match status" value="1"/>
</dbReference>
<evidence type="ECO:0000256" key="1">
    <source>
        <dbReference type="ARBA" id="ARBA00006007"/>
    </source>
</evidence>
<keyword evidence="3" id="KW-1185">Reference proteome</keyword>
<name>A0ABN6YTQ5_9FIRM</name>
<proteinExistence type="inferred from homology"/>
<dbReference type="EMBL" id="AP027742">
    <property type="protein sequence ID" value="BDZ76531.1"/>
    <property type="molecule type" value="Genomic_DNA"/>
</dbReference>
<evidence type="ECO:0000313" key="3">
    <source>
        <dbReference type="Proteomes" id="UP001305815"/>
    </source>
</evidence>
<dbReference type="InterPro" id="IPR013785">
    <property type="entry name" value="Aldolase_TIM"/>
</dbReference>
<dbReference type="InterPro" id="IPR005137">
    <property type="entry name" value="BtpA"/>
</dbReference>